<reference evidence="1" key="1">
    <citation type="submission" date="2018-05" db="EMBL/GenBank/DDBJ databases">
        <authorList>
            <person name="Lanie J.A."/>
            <person name="Ng W.-L."/>
            <person name="Kazmierczak K.M."/>
            <person name="Andrzejewski T.M."/>
            <person name="Davidsen T.M."/>
            <person name="Wayne K.J."/>
            <person name="Tettelin H."/>
            <person name="Glass J.I."/>
            <person name="Rusch D."/>
            <person name="Podicherti R."/>
            <person name="Tsui H.-C.T."/>
            <person name="Winkler M.E."/>
        </authorList>
    </citation>
    <scope>NUCLEOTIDE SEQUENCE</scope>
</reference>
<organism evidence="1">
    <name type="scientific">marine metagenome</name>
    <dbReference type="NCBI Taxonomy" id="408172"/>
    <lineage>
        <taxon>unclassified sequences</taxon>
        <taxon>metagenomes</taxon>
        <taxon>ecological metagenomes</taxon>
    </lineage>
</organism>
<evidence type="ECO:0000313" key="1">
    <source>
        <dbReference type="EMBL" id="SVD36942.1"/>
    </source>
</evidence>
<protein>
    <submittedName>
        <fullName evidence="1">Uncharacterized protein</fullName>
    </submittedName>
</protein>
<accession>A0A382URV1</accession>
<sequence length="53" mass="5692">MMTKAETLETVEENDDAWVFTGNGQMVQPAELAEADWNTVGTVRIVPGLVGGL</sequence>
<dbReference type="AlphaFoldDB" id="A0A382URV1"/>
<dbReference type="EMBL" id="UINC01146295">
    <property type="protein sequence ID" value="SVD36942.1"/>
    <property type="molecule type" value="Genomic_DNA"/>
</dbReference>
<proteinExistence type="predicted"/>
<gene>
    <name evidence="1" type="ORF">METZ01_LOCUS389796</name>
</gene>
<name>A0A382URV1_9ZZZZ</name>